<proteinExistence type="predicted"/>
<accession>A0ACC0X9B4</accession>
<dbReference type="Proteomes" id="UP001163603">
    <property type="component" value="Chromosome 13"/>
</dbReference>
<dbReference type="EMBL" id="CM047748">
    <property type="protein sequence ID" value="KAJ0013747.1"/>
    <property type="molecule type" value="Genomic_DNA"/>
</dbReference>
<reference evidence="2" key="1">
    <citation type="journal article" date="2023" name="G3 (Bethesda)">
        <title>Genome assembly and association tests identify interacting loci associated with vigor, precocity, and sex in interspecific pistachio rootstocks.</title>
        <authorList>
            <person name="Palmer W."/>
            <person name="Jacygrad E."/>
            <person name="Sagayaradj S."/>
            <person name="Cavanaugh K."/>
            <person name="Han R."/>
            <person name="Bertier L."/>
            <person name="Beede B."/>
            <person name="Kafkas S."/>
            <person name="Golino D."/>
            <person name="Preece J."/>
            <person name="Michelmore R."/>
        </authorList>
    </citation>
    <scope>NUCLEOTIDE SEQUENCE [LARGE SCALE GENOMIC DNA]</scope>
</reference>
<keyword evidence="2" id="KW-1185">Reference proteome</keyword>
<evidence type="ECO:0000313" key="2">
    <source>
        <dbReference type="Proteomes" id="UP001163603"/>
    </source>
</evidence>
<gene>
    <name evidence="1" type="ORF">Pint_21726</name>
</gene>
<sequence length="985" mass="111356">MDFTDEWKSQFPVGKVCTPPLLLSGPSLSSTLGPLFFNPNPKSLTLLFSSPSLFPPLLSPLPQLSPPSFLSSSPQHHKDTVSALAYNRLQLLHCPLNDSVIVFFSTGHNHDQVGFLVVLAKESGFDVLRNENDGVFVVKNRFNHRICKILVNPVGDVSDFKGNALVSVGYLLAFTMYSVHWFSVKVSRVSEKPVVSYLGFKLFKSCAVVGACWSPHLPEESVILLQSGVLFLFDLDDCVRTSKTNTYLKGKRLRVSWNEDSDCLRNCKWIGCEFSWHPRILIVARSDSVFLVDLRSDDCNISLLAKIDMLSLYAPVEKEQFHAFCKVGCDGFNFVLASDSLLVLSDVRKPLMPVLQWAHGLDKPSYIDSLRLTELRSKSGDDMYEWANKSGFGIILGSFWSCEFRLFCYGPPLPGHSGIFASKISTFSKSLYAWELPTDLLLSGRGCWCGTCLLRKEFWKDDLPKWTDWQQKEDMVLGFGILNKDFSTLIHEHDESGGFTLIRLMSSGKLEAQRYFASWDVVKRLELAHGDLLLHLEDNLLCSRDDDNYKFPKRYKYLKLDYLSGHLNGNLIEVLDSKLKNDFNDLQEKDSFNIDFHEMLCEKLKVSGLSRFRTSPAISVVFSDISLPASVREVALRRTWAGLPMELLQLAFSNYTEVLEVLMDKKKVSLEFLVVPDLPQLPPFFLRKPSCRSNKWSQKVQRDDALVGPVLPLPVLVTLHEFRNSSRYSEEEASSFSSEAELNLRCEEVMQVAREMAVSDSAIDFRDEHAVSLADDRDEAWVDSRKPKPFIYYHPTVLDCSDMDQTLRNFVCKDEKFFNLISKVAKAEPFLKDKVDSAAVDMGDDLCPIDLKYDTSNISNTPPESKAYNVIKKQFSKWQEGCAELGLEVKRKTIFSNLASLASPLQLGCLTMFPVFALSDKMATIFCQVVAYYCLHRKCAIASLTDSVFQNVQALPSVCSSTHPALQQNLNYSKQSKLDKCCPSW</sequence>
<protein>
    <submittedName>
        <fullName evidence="1">Uncharacterized protein</fullName>
    </submittedName>
</protein>
<comment type="caution">
    <text evidence="1">The sequence shown here is derived from an EMBL/GenBank/DDBJ whole genome shotgun (WGS) entry which is preliminary data.</text>
</comment>
<organism evidence="1 2">
    <name type="scientific">Pistacia integerrima</name>
    <dbReference type="NCBI Taxonomy" id="434235"/>
    <lineage>
        <taxon>Eukaryota</taxon>
        <taxon>Viridiplantae</taxon>
        <taxon>Streptophyta</taxon>
        <taxon>Embryophyta</taxon>
        <taxon>Tracheophyta</taxon>
        <taxon>Spermatophyta</taxon>
        <taxon>Magnoliopsida</taxon>
        <taxon>eudicotyledons</taxon>
        <taxon>Gunneridae</taxon>
        <taxon>Pentapetalae</taxon>
        <taxon>rosids</taxon>
        <taxon>malvids</taxon>
        <taxon>Sapindales</taxon>
        <taxon>Anacardiaceae</taxon>
        <taxon>Pistacia</taxon>
    </lineage>
</organism>
<evidence type="ECO:0000313" key="1">
    <source>
        <dbReference type="EMBL" id="KAJ0013747.1"/>
    </source>
</evidence>
<name>A0ACC0X9B4_9ROSI</name>